<sequence>MGITDLEEQFTFYASYHHNGLNKLIHILCVWPILWTALVFTQYIPIEAPISTPVHPANIAFFTALVYAVIYVLMDKKAGSLAALLILLCLITARRFYLTSEVSYGVPAWQLAVVIHVVCWIAQFVGHGVFEGRAPALLDNITQAFIMAPLFVLLEVLFPLGYRKDMQDRLWKNVEKELARLKQKKIGKARK</sequence>
<keyword evidence="1" id="KW-0472">Membrane</keyword>
<gene>
    <name evidence="2" type="ORF">ODALV1_LOCUS18109</name>
</gene>
<dbReference type="InterPro" id="IPR009305">
    <property type="entry name" value="Mpo1-like"/>
</dbReference>
<evidence type="ECO:0000256" key="1">
    <source>
        <dbReference type="SAM" id="Phobius"/>
    </source>
</evidence>
<proteinExistence type="predicted"/>
<organism evidence="2 3">
    <name type="scientific">Orchesella dallaii</name>
    <dbReference type="NCBI Taxonomy" id="48710"/>
    <lineage>
        <taxon>Eukaryota</taxon>
        <taxon>Metazoa</taxon>
        <taxon>Ecdysozoa</taxon>
        <taxon>Arthropoda</taxon>
        <taxon>Hexapoda</taxon>
        <taxon>Collembola</taxon>
        <taxon>Entomobryomorpha</taxon>
        <taxon>Entomobryoidea</taxon>
        <taxon>Orchesellidae</taxon>
        <taxon>Orchesellinae</taxon>
        <taxon>Orchesella</taxon>
    </lineage>
</organism>
<reference evidence="2 3" key="1">
    <citation type="submission" date="2024-08" db="EMBL/GenBank/DDBJ databases">
        <authorList>
            <person name="Cucini C."/>
            <person name="Frati F."/>
        </authorList>
    </citation>
    <scope>NUCLEOTIDE SEQUENCE [LARGE SCALE GENOMIC DNA]</scope>
</reference>
<dbReference type="Proteomes" id="UP001642540">
    <property type="component" value="Unassembled WGS sequence"/>
</dbReference>
<feature type="transmembrane region" description="Helical" evidence="1">
    <location>
        <begin position="56"/>
        <end position="74"/>
    </location>
</feature>
<feature type="transmembrane region" description="Helical" evidence="1">
    <location>
        <begin position="109"/>
        <end position="129"/>
    </location>
</feature>
<keyword evidence="3" id="KW-1185">Reference proteome</keyword>
<dbReference type="PANTHER" id="PTHR28026">
    <property type="entry name" value="DUF962 DOMAIN PROTEIN (AFU_ORTHOLOGUE AFUA_8G05310)"/>
    <property type="match status" value="1"/>
</dbReference>
<name>A0ABP1R7K1_9HEXA</name>
<evidence type="ECO:0000313" key="2">
    <source>
        <dbReference type="EMBL" id="CAL8118380.1"/>
    </source>
</evidence>
<feature type="transmembrane region" description="Helical" evidence="1">
    <location>
        <begin position="141"/>
        <end position="162"/>
    </location>
</feature>
<keyword evidence="1" id="KW-1133">Transmembrane helix</keyword>
<dbReference type="EMBL" id="CAXLJM020000057">
    <property type="protein sequence ID" value="CAL8118380.1"/>
    <property type="molecule type" value="Genomic_DNA"/>
</dbReference>
<feature type="transmembrane region" description="Helical" evidence="1">
    <location>
        <begin position="24"/>
        <end position="44"/>
    </location>
</feature>
<dbReference type="Pfam" id="PF06127">
    <property type="entry name" value="Mpo1-like"/>
    <property type="match status" value="1"/>
</dbReference>
<evidence type="ECO:0008006" key="4">
    <source>
        <dbReference type="Google" id="ProtNLM"/>
    </source>
</evidence>
<dbReference type="PANTHER" id="PTHR28026:SF9">
    <property type="entry name" value="2-HYDROXY-PALMITIC ACID DIOXYGENASE MPO1"/>
    <property type="match status" value="1"/>
</dbReference>
<protein>
    <recommendedName>
        <fullName evidence="4">Endoplasmic reticulum membrane protein C16E8.02</fullName>
    </recommendedName>
</protein>
<accession>A0ABP1R7K1</accession>
<keyword evidence="1" id="KW-0812">Transmembrane</keyword>
<comment type="caution">
    <text evidence="2">The sequence shown here is derived from an EMBL/GenBank/DDBJ whole genome shotgun (WGS) entry which is preliminary data.</text>
</comment>
<evidence type="ECO:0000313" key="3">
    <source>
        <dbReference type="Proteomes" id="UP001642540"/>
    </source>
</evidence>